<proteinExistence type="predicted"/>
<gene>
    <name evidence="3" type="ORF">ACE5LO_12115</name>
</gene>
<keyword evidence="3" id="KW-0067">ATP-binding</keyword>
<protein>
    <submittedName>
        <fullName evidence="3">DEAD/DEAH box helicase</fullName>
        <ecNumber evidence="3">3.6.4.-</ecNumber>
    </submittedName>
</protein>
<dbReference type="Proteomes" id="UP001580430">
    <property type="component" value="Unassembled WGS sequence"/>
</dbReference>
<dbReference type="Gene3D" id="3.40.50.300">
    <property type="entry name" value="P-loop containing nucleotide triphosphate hydrolases"/>
    <property type="match status" value="1"/>
</dbReference>
<dbReference type="InterPro" id="IPR038718">
    <property type="entry name" value="SNF2-like_sf"/>
</dbReference>
<feature type="domain" description="Helicase ATP-binding" evidence="2">
    <location>
        <begin position="131"/>
        <end position="298"/>
    </location>
</feature>
<keyword evidence="4" id="KW-1185">Reference proteome</keyword>
<accession>A0ABV5C0T2</accession>
<dbReference type="EMBL" id="JBHIRY010000009">
    <property type="protein sequence ID" value="MFB5761137.1"/>
    <property type="molecule type" value="Genomic_DNA"/>
</dbReference>
<dbReference type="PANTHER" id="PTHR45766">
    <property type="entry name" value="DNA ANNEALING HELICASE AND ENDONUCLEASE ZRANB3 FAMILY MEMBER"/>
    <property type="match status" value="1"/>
</dbReference>
<evidence type="ECO:0000313" key="3">
    <source>
        <dbReference type="EMBL" id="MFB5761137.1"/>
    </source>
</evidence>
<dbReference type="EC" id="3.6.4.-" evidence="3"/>
<reference evidence="3 4" key="1">
    <citation type="submission" date="2024-09" db="EMBL/GenBank/DDBJ databases">
        <title>Paenibacillus zeirhizospherea sp. nov., isolated from surface of the maize (Zea mays) roots in a horticulture field, Hungary.</title>
        <authorList>
            <person name="Marton D."/>
            <person name="Farkas M."/>
            <person name="Bedics A."/>
            <person name="Toth E."/>
            <person name="Tancsics A."/>
            <person name="Boka K."/>
            <person name="Marati G."/>
            <person name="Kriszt B."/>
            <person name="Cserhati M."/>
        </authorList>
    </citation>
    <scope>NUCLEOTIDE SEQUENCE [LARGE SCALE GENOMIC DNA]</scope>
    <source>
        <strain evidence="3 4">JCM 18446</strain>
    </source>
</reference>
<dbReference type="InterPro" id="IPR027417">
    <property type="entry name" value="P-loop_NTPase"/>
</dbReference>
<dbReference type="GO" id="GO:0004386">
    <property type="term" value="F:helicase activity"/>
    <property type="evidence" value="ECO:0007669"/>
    <property type="project" value="UniProtKB-KW"/>
</dbReference>
<evidence type="ECO:0000256" key="1">
    <source>
        <dbReference type="ARBA" id="ARBA00022801"/>
    </source>
</evidence>
<keyword evidence="3" id="KW-0547">Nucleotide-binding</keyword>
<dbReference type="RefSeq" id="WP_375520280.1">
    <property type="nucleotide sequence ID" value="NZ_JBHIRY010000009.1"/>
</dbReference>
<organism evidence="3 4">
    <name type="scientific">Paenibacillus medicaginis</name>
    <dbReference type="NCBI Taxonomy" id="1470560"/>
    <lineage>
        <taxon>Bacteria</taxon>
        <taxon>Bacillati</taxon>
        <taxon>Bacillota</taxon>
        <taxon>Bacilli</taxon>
        <taxon>Bacillales</taxon>
        <taxon>Paenibacillaceae</taxon>
        <taxon>Paenibacillus</taxon>
    </lineage>
</organism>
<dbReference type="PROSITE" id="PS51192">
    <property type="entry name" value="HELICASE_ATP_BIND_1"/>
    <property type="match status" value="1"/>
</dbReference>
<name>A0ABV5C0T2_9BACL</name>
<dbReference type="GO" id="GO:0016787">
    <property type="term" value="F:hydrolase activity"/>
    <property type="evidence" value="ECO:0007669"/>
    <property type="project" value="UniProtKB-KW"/>
</dbReference>
<dbReference type="Gene3D" id="3.40.50.10810">
    <property type="entry name" value="Tandem AAA-ATPase domain"/>
    <property type="match status" value="1"/>
</dbReference>
<evidence type="ECO:0000259" key="2">
    <source>
        <dbReference type="PROSITE" id="PS51192"/>
    </source>
</evidence>
<comment type="caution">
    <text evidence="3">The sequence shown here is derived from an EMBL/GenBank/DDBJ whole genome shotgun (WGS) entry which is preliminary data.</text>
</comment>
<dbReference type="InterPro" id="IPR049730">
    <property type="entry name" value="SNF2/RAD54-like_C"/>
</dbReference>
<keyword evidence="3" id="KW-0347">Helicase</keyword>
<sequence>MSTIELPAYLKSPGENDYYYGTLRYEPVTNHWVIEGEAAVCQAAKRLFPGADGRSRGIARFKSNKRTNGDLNWLMMRYPLKVIDIEAWEAQFNEAVSYVLRREEIRRGPQKIEPSPLYFNGQLTEFQKEGVAFLCNNAPTLLADDMGLGKTVEALAWIATQNRYPGIIVVPTSVQTQWKKQIEKFIVPQTNPCESALFPDLATQVHIIKGLKPYDLPEANFYIIHYGLLRGWKSELPEYKFEFAVFDEIQELRRTGTEKYSAASLLSESVGNAIGLSGTPVYNQGGEIYNVMNILEYQCLGDWGSFTREWCYGYGEMVVTDPDALGEHLRREGLMLRRTKDQVLTELPAKRRVVQEIDSDEKTFTREMKSVFELIDRYDTISDILEKGRAKREISQEVRQATGIAKAPYVAGFVRMLLEAGEAVVLYGYHHAVYEIWMEELAQFNPVRVTGQETNAQKELAKEAFISGKSNLIIISLRAAAGIDGLQKRSNINVFGELDWSPGIHSQCEDRTHRMGQKDSVLSYYLVCGQGSDEQMMEALGFKTAQFAGIMGEKTESEEDKAIAQVEIGKHLDRVIEKLKRSGTQRGATRRH</sequence>
<dbReference type="SMART" id="SM00487">
    <property type="entry name" value="DEXDc"/>
    <property type="match status" value="1"/>
</dbReference>
<dbReference type="InterPro" id="IPR000330">
    <property type="entry name" value="SNF2_N"/>
</dbReference>
<dbReference type="PANTHER" id="PTHR45766:SF6">
    <property type="entry name" value="SWI_SNF-RELATED MATRIX-ASSOCIATED ACTIN-DEPENDENT REGULATOR OF CHROMATIN SUBFAMILY A-LIKE PROTEIN 1"/>
    <property type="match status" value="1"/>
</dbReference>
<evidence type="ECO:0000313" key="4">
    <source>
        <dbReference type="Proteomes" id="UP001580430"/>
    </source>
</evidence>
<dbReference type="Pfam" id="PF00176">
    <property type="entry name" value="SNF2-rel_dom"/>
    <property type="match status" value="1"/>
</dbReference>
<keyword evidence="1 3" id="KW-0378">Hydrolase</keyword>
<dbReference type="InterPro" id="IPR014001">
    <property type="entry name" value="Helicase_ATP-bd"/>
</dbReference>
<dbReference type="CDD" id="cd18793">
    <property type="entry name" value="SF2_C_SNF"/>
    <property type="match status" value="1"/>
</dbReference>
<dbReference type="SUPFAM" id="SSF52540">
    <property type="entry name" value="P-loop containing nucleoside triphosphate hydrolases"/>
    <property type="match status" value="2"/>
</dbReference>